<keyword evidence="5" id="KW-1185">Reference proteome</keyword>
<dbReference type="GO" id="GO:0005975">
    <property type="term" value="P:carbohydrate metabolic process"/>
    <property type="evidence" value="ECO:0007669"/>
    <property type="project" value="UniProtKB-ARBA"/>
</dbReference>
<evidence type="ECO:0000256" key="1">
    <source>
        <dbReference type="SAM" id="Phobius"/>
    </source>
</evidence>
<dbReference type="EMBL" id="CP017812">
    <property type="protein sequence ID" value="AOZ73371.1"/>
    <property type="molecule type" value="Genomic_DNA"/>
</dbReference>
<dbReference type="InterPro" id="IPR045826">
    <property type="entry name" value="SpaA_PFL_dom_2"/>
</dbReference>
<sequence>MSSFYTAEAAGRRRNTLRRGMAGLLAAGMAVTLGAFGVNFPSDSAQAYTVETVPGPAIDKNPVAKATMEHTFAEGVTPAPGATFTYNGKVEFTGVSGTNLENIYTIYVTQGEKAPFTPAPTKSSLTFTDQNGSPVQPQSLEIEKVNDNTWKYVAKGMSGDITAKFSNEAQISADATSGDFASASISGEVLSKPVLDMQKSDGMLVSALDGSTSDGVSTPSRGCRGYVTNTWTSKPGAWLLDIKLADNAGKGKVKFDDAPFSNGAQQPANWQDPSTFNSLKVTDASGKDITADILAGSSYVNPDPSKPQYVIDPLIAKTGNAQWIDSTNWVWDPSTWTGRTWLPAGATVVATHGYTFENCVDPGLSTDGDTNRNIAFALEIARPEVTANANDNDLIILPSKPGEAPKPDKAWCEDIFIQKGNGTTFSDVVAVNPEVTPLAVRDIRDSLNPKPYAGAIALSPITKDKIYYLNNKKVFVAPTTPGSTGVDAGFPPVNVIDNVGAGIGIDPNGVIWVMISGGTLFSLDPNAESPQWISHGTPINPDAPGNYFYDLTFAQDGTLLLVANNLSGSKKSYSKGVYFFNKESIDKVRPETETFTPNKTEVFSAKTTAERISYVNGFAVDREGNLYVGGGFDNSLFLLKDGVMTKVLNSRFTDGIADMGSCSFYPADTPPEVNNDPKFQVQKSAIDPVTGAVAKAGATTENSAVIAADGSTTIQYLVTVANTGGGAGDPGDVTDTIAPPKGFTIMDVLVDGKSVSANNVLTLRPGNLEANSYKSYKITVKLQADSLEAGNNAVGECRNEGPGQAGGGFFNSVTMNNDSDGADNNDACVPVKPRPKAHLKLVKQIVNQDGSLSDDQSAAKKFGLSAGSGDPSSMLTSVNGVTGSEGVDKDVIAGTYVLNEQPLADQPENEYFALGDWKCDSGKTVENGRVQLNENDNVTCTVKNTRMPLTHIQKFPADPTDDNVHVGKLQTPELIPGSNPAQYRTEVSYLIKVTNTSTFTANTAQIRDYFKVPAGMKWDGDKPAKVEFVPGTTGAKAADLATTLTKAELENTSKGDGARLASAVTNLPAKGEVSFKVTIPLLLDTTPDPQTGLSAYDQNAAKLAECYSGEREGEKFTTTASGIANRTSLENEDLRYNQIPILDNYACIPVKIDGSWKVQKFAPAEGGGYVPNAGTTGPAVRVTTNGDAFEATVNYKVRVTNNGPTASLSPVVTDSVTLPEGFNVTALRWQVEGADRFNDVPQPGNQNVANFELPASTKPVPATTDTAQEPAFKNYIDYIVQVTGRTNGQNITAEQWEKAGTCETENAGNASAGGFFNQVTIPNEQDPNADNDNDACVPVVSSGVPVRIIKTDSSGNTALPGAKFALYDVDPTQSDALPIEEVINGLSEEAAYGNVGNEFTNPGIVDALGEASKTETVFETKPLQIGKTYWLVETQAPFTSKAGVETRYNLLAQPLKFRVNAGGIIEPYDNGSGQPVVSDEAECDPTRDNGCDWQTSPKIVDGGTFYVFKGVVNVRDTRTAELPKAGGNGRGPLIAMAVLIILVSLGLTYKTSAVATRYVSTGKPRDSRKA</sequence>
<dbReference type="KEGG" id="avu:BK816_08880"/>
<dbReference type="Pfam" id="PF17802">
    <property type="entry name" value="SpaA"/>
    <property type="match status" value="1"/>
</dbReference>
<keyword evidence="1" id="KW-0812">Transmembrane</keyword>
<feature type="domain" description="SpaA-like prealbumin fold" evidence="3">
    <location>
        <begin position="837"/>
        <end position="942"/>
    </location>
</feature>
<dbReference type="Gene3D" id="2.130.10.10">
    <property type="entry name" value="YVTN repeat-like/Quinoprotein amine dehydrogenase"/>
    <property type="match status" value="1"/>
</dbReference>
<dbReference type="InterPro" id="IPR015943">
    <property type="entry name" value="WD40/YVTN_repeat-like_dom_sf"/>
</dbReference>
<proteinExistence type="predicted"/>
<dbReference type="SUPFAM" id="SSF63829">
    <property type="entry name" value="Calcium-dependent phosphotriesterase"/>
    <property type="match status" value="1"/>
</dbReference>
<evidence type="ECO:0000313" key="5">
    <source>
        <dbReference type="Proteomes" id="UP000176288"/>
    </source>
</evidence>
<dbReference type="Pfam" id="PF19403">
    <property type="entry name" value="SpaA_2"/>
    <property type="match status" value="1"/>
</dbReference>
<evidence type="ECO:0000259" key="2">
    <source>
        <dbReference type="Pfam" id="PF17802"/>
    </source>
</evidence>
<dbReference type="InterPro" id="IPR013783">
    <property type="entry name" value="Ig-like_fold"/>
</dbReference>
<reference evidence="4 5" key="1">
    <citation type="submission" date="2016-10" db="EMBL/GenBank/DDBJ databases">
        <title>Actinomyces aegypiusis sp. nov., isolated from the Aegypius monachus in Qinghai Tibet Plateau China.</title>
        <authorList>
            <person name="Wang Y."/>
        </authorList>
    </citation>
    <scope>NUCLEOTIDE SEQUENCE [LARGE SCALE GENOMIC DNA]</scope>
    <source>
        <strain evidence="4 5">VUL4_3</strain>
    </source>
</reference>
<evidence type="ECO:0000313" key="4">
    <source>
        <dbReference type="EMBL" id="AOZ73371.1"/>
    </source>
</evidence>
<dbReference type="STRING" id="1912795.BK816_08880"/>
<dbReference type="Gene3D" id="2.60.40.10">
    <property type="entry name" value="Immunoglobulins"/>
    <property type="match status" value="1"/>
</dbReference>
<organism evidence="4 5">
    <name type="scientific">Boudabousia tangfeifanii</name>
    <dbReference type="NCBI Taxonomy" id="1912795"/>
    <lineage>
        <taxon>Bacteria</taxon>
        <taxon>Bacillati</taxon>
        <taxon>Actinomycetota</taxon>
        <taxon>Actinomycetes</taxon>
        <taxon>Actinomycetales</taxon>
        <taxon>Actinomycetaceae</taxon>
        <taxon>Boudabousia</taxon>
    </lineage>
</organism>
<dbReference type="OrthoDB" id="3256990at2"/>
<dbReference type="InterPro" id="IPR041033">
    <property type="entry name" value="SpaA_PFL_dom_1"/>
</dbReference>
<protein>
    <submittedName>
        <fullName evidence="4">Uncharacterized protein</fullName>
    </submittedName>
</protein>
<feature type="domain" description="SpaA-like prealbumin fold" evidence="2">
    <location>
        <begin position="1346"/>
        <end position="1437"/>
    </location>
</feature>
<dbReference type="Proteomes" id="UP000176288">
    <property type="component" value="Chromosome"/>
</dbReference>
<name>A0A1D9MLX1_9ACTO</name>
<feature type="transmembrane region" description="Helical" evidence="1">
    <location>
        <begin position="1531"/>
        <end position="1549"/>
    </location>
</feature>
<accession>A0A1D9MLX1</accession>
<dbReference type="RefSeq" id="WP_071164834.1">
    <property type="nucleotide sequence ID" value="NZ_CP017812.1"/>
</dbReference>
<gene>
    <name evidence="4" type="ORF">BK816_08880</name>
</gene>
<evidence type="ECO:0000259" key="3">
    <source>
        <dbReference type="Pfam" id="PF19403"/>
    </source>
</evidence>
<keyword evidence="1" id="KW-0472">Membrane</keyword>
<keyword evidence="1" id="KW-1133">Transmembrane helix</keyword>